<dbReference type="Proteomes" id="UP000828390">
    <property type="component" value="Unassembled WGS sequence"/>
</dbReference>
<dbReference type="AlphaFoldDB" id="A0A9D4KDK3"/>
<organism evidence="1 2">
    <name type="scientific">Dreissena polymorpha</name>
    <name type="common">Zebra mussel</name>
    <name type="synonym">Mytilus polymorpha</name>
    <dbReference type="NCBI Taxonomy" id="45954"/>
    <lineage>
        <taxon>Eukaryota</taxon>
        <taxon>Metazoa</taxon>
        <taxon>Spiralia</taxon>
        <taxon>Lophotrochozoa</taxon>
        <taxon>Mollusca</taxon>
        <taxon>Bivalvia</taxon>
        <taxon>Autobranchia</taxon>
        <taxon>Heteroconchia</taxon>
        <taxon>Euheterodonta</taxon>
        <taxon>Imparidentia</taxon>
        <taxon>Neoheterodontei</taxon>
        <taxon>Myida</taxon>
        <taxon>Dreissenoidea</taxon>
        <taxon>Dreissenidae</taxon>
        <taxon>Dreissena</taxon>
    </lineage>
</organism>
<comment type="caution">
    <text evidence="1">The sequence shown here is derived from an EMBL/GenBank/DDBJ whole genome shotgun (WGS) entry which is preliminary data.</text>
</comment>
<sequence>MCFSIHENSVVLLELNEAEKEHDSVCVNDVRLREGGSRWINRARRSFPIRPSSDDVVKPLSTNGQLPFRFAILWRSLQENLLRVTLTPVA</sequence>
<dbReference type="EMBL" id="JAIWYP010000004">
    <property type="protein sequence ID" value="KAH3837565.1"/>
    <property type="molecule type" value="Genomic_DNA"/>
</dbReference>
<accession>A0A9D4KDK3</accession>
<keyword evidence="2" id="KW-1185">Reference proteome</keyword>
<reference evidence="1" key="2">
    <citation type="submission" date="2020-11" db="EMBL/GenBank/DDBJ databases">
        <authorList>
            <person name="McCartney M.A."/>
            <person name="Auch B."/>
            <person name="Kono T."/>
            <person name="Mallez S."/>
            <person name="Becker A."/>
            <person name="Gohl D.M."/>
            <person name="Silverstein K.A.T."/>
            <person name="Koren S."/>
            <person name="Bechman K.B."/>
            <person name="Herman A."/>
            <person name="Abrahante J.E."/>
            <person name="Garbe J."/>
        </authorList>
    </citation>
    <scope>NUCLEOTIDE SEQUENCE</scope>
    <source>
        <strain evidence="1">Duluth1</strain>
        <tissue evidence="1">Whole animal</tissue>
    </source>
</reference>
<evidence type="ECO:0000313" key="2">
    <source>
        <dbReference type="Proteomes" id="UP000828390"/>
    </source>
</evidence>
<evidence type="ECO:0000313" key="1">
    <source>
        <dbReference type="EMBL" id="KAH3837565.1"/>
    </source>
</evidence>
<name>A0A9D4KDK3_DREPO</name>
<gene>
    <name evidence="1" type="ORF">DPMN_110958</name>
</gene>
<reference evidence="1" key="1">
    <citation type="journal article" date="2019" name="bioRxiv">
        <title>The Genome of the Zebra Mussel, Dreissena polymorpha: A Resource for Invasive Species Research.</title>
        <authorList>
            <person name="McCartney M.A."/>
            <person name="Auch B."/>
            <person name="Kono T."/>
            <person name="Mallez S."/>
            <person name="Zhang Y."/>
            <person name="Obille A."/>
            <person name="Becker A."/>
            <person name="Abrahante J.E."/>
            <person name="Garbe J."/>
            <person name="Badalamenti J.P."/>
            <person name="Herman A."/>
            <person name="Mangelson H."/>
            <person name="Liachko I."/>
            <person name="Sullivan S."/>
            <person name="Sone E.D."/>
            <person name="Koren S."/>
            <person name="Silverstein K.A.T."/>
            <person name="Beckman K.B."/>
            <person name="Gohl D.M."/>
        </authorList>
    </citation>
    <scope>NUCLEOTIDE SEQUENCE</scope>
    <source>
        <strain evidence="1">Duluth1</strain>
        <tissue evidence="1">Whole animal</tissue>
    </source>
</reference>
<proteinExistence type="predicted"/>
<protein>
    <submittedName>
        <fullName evidence="1">Uncharacterized protein</fullName>
    </submittedName>
</protein>